<reference evidence="7 8" key="1">
    <citation type="submission" date="2017-05" db="EMBL/GenBank/DDBJ databases">
        <authorList>
            <person name="Varghese N."/>
            <person name="Submissions S."/>
        </authorList>
    </citation>
    <scope>NUCLEOTIDE SEQUENCE [LARGE SCALE GENOMIC DNA]</scope>
    <source>
        <strain evidence="7 8">DSM 21985</strain>
    </source>
</reference>
<proteinExistence type="inferred from homology"/>
<dbReference type="InterPro" id="IPR013766">
    <property type="entry name" value="Thioredoxin_domain"/>
</dbReference>
<feature type="binding site" evidence="3">
    <location>
        <position position="155"/>
    </location>
    <ligand>
        <name>Cu cation</name>
        <dbReference type="ChEBI" id="CHEBI:23378"/>
    </ligand>
</feature>
<protein>
    <submittedName>
        <fullName evidence="7">Protein SCO1/2</fullName>
    </submittedName>
</protein>
<dbReference type="SUPFAM" id="SSF52833">
    <property type="entry name" value="Thioredoxin-like"/>
    <property type="match status" value="1"/>
</dbReference>
<keyword evidence="4" id="KW-1015">Disulfide bond</keyword>
<feature type="chain" id="PRO_5021901518" evidence="5">
    <location>
        <begin position="19"/>
        <end position="191"/>
    </location>
</feature>
<comment type="similarity">
    <text evidence="1">Belongs to the SCO1/2 family.</text>
</comment>
<dbReference type="OrthoDB" id="9811998at2"/>
<dbReference type="PROSITE" id="PS51352">
    <property type="entry name" value="THIOREDOXIN_2"/>
    <property type="match status" value="1"/>
</dbReference>
<dbReference type="PROSITE" id="PS51257">
    <property type="entry name" value="PROKAR_LIPOPROTEIN"/>
    <property type="match status" value="1"/>
</dbReference>
<keyword evidence="2 3" id="KW-0186">Copper</keyword>
<feature type="domain" description="Thioredoxin" evidence="6">
    <location>
        <begin position="20"/>
        <end position="191"/>
    </location>
</feature>
<dbReference type="Proteomes" id="UP000317557">
    <property type="component" value="Unassembled WGS sequence"/>
</dbReference>
<keyword evidence="8" id="KW-1185">Reference proteome</keyword>
<dbReference type="AlphaFoldDB" id="A0A521DK16"/>
<organism evidence="7 8">
    <name type="scientific">Gracilimonas mengyeensis</name>
    <dbReference type="NCBI Taxonomy" id="1302730"/>
    <lineage>
        <taxon>Bacteria</taxon>
        <taxon>Pseudomonadati</taxon>
        <taxon>Balneolota</taxon>
        <taxon>Balneolia</taxon>
        <taxon>Balneolales</taxon>
        <taxon>Balneolaceae</taxon>
        <taxon>Gracilimonas</taxon>
    </lineage>
</organism>
<evidence type="ECO:0000313" key="8">
    <source>
        <dbReference type="Proteomes" id="UP000317557"/>
    </source>
</evidence>
<evidence type="ECO:0000256" key="2">
    <source>
        <dbReference type="ARBA" id="ARBA00023008"/>
    </source>
</evidence>
<dbReference type="Pfam" id="PF02630">
    <property type="entry name" value="SCO1-SenC"/>
    <property type="match status" value="1"/>
</dbReference>
<feature type="signal peptide" evidence="5">
    <location>
        <begin position="1"/>
        <end position="18"/>
    </location>
</feature>
<evidence type="ECO:0000256" key="1">
    <source>
        <dbReference type="ARBA" id="ARBA00010996"/>
    </source>
</evidence>
<name>A0A521DK16_9BACT</name>
<keyword evidence="3" id="KW-0479">Metal-binding</keyword>
<evidence type="ECO:0000256" key="4">
    <source>
        <dbReference type="PIRSR" id="PIRSR603782-2"/>
    </source>
</evidence>
<keyword evidence="5" id="KW-0732">Signal</keyword>
<dbReference type="InterPro" id="IPR036249">
    <property type="entry name" value="Thioredoxin-like_sf"/>
</dbReference>
<dbReference type="RefSeq" id="WP_142454646.1">
    <property type="nucleotide sequence ID" value="NZ_FXTP01000008.1"/>
</dbReference>
<dbReference type="PANTHER" id="PTHR12151:SF25">
    <property type="entry name" value="LINALOOL DEHYDRATASE_ISOMERASE DOMAIN-CONTAINING PROTEIN"/>
    <property type="match status" value="1"/>
</dbReference>
<dbReference type="Gene3D" id="3.40.30.10">
    <property type="entry name" value="Glutaredoxin"/>
    <property type="match status" value="1"/>
</dbReference>
<feature type="binding site" evidence="3">
    <location>
        <position position="65"/>
    </location>
    <ligand>
        <name>Cu cation</name>
        <dbReference type="ChEBI" id="CHEBI:23378"/>
    </ligand>
</feature>
<evidence type="ECO:0000259" key="6">
    <source>
        <dbReference type="PROSITE" id="PS51352"/>
    </source>
</evidence>
<evidence type="ECO:0000256" key="5">
    <source>
        <dbReference type="SAM" id="SignalP"/>
    </source>
</evidence>
<dbReference type="EMBL" id="FXTP01000008">
    <property type="protein sequence ID" value="SMO71431.1"/>
    <property type="molecule type" value="Genomic_DNA"/>
</dbReference>
<gene>
    <name evidence="7" type="ORF">SAMN06265219_108192</name>
</gene>
<accession>A0A521DK16</accession>
<dbReference type="PANTHER" id="PTHR12151">
    <property type="entry name" value="ELECTRON TRANSPORT PROTIN SCO1/SENC FAMILY MEMBER"/>
    <property type="match status" value="1"/>
</dbReference>
<dbReference type="CDD" id="cd02968">
    <property type="entry name" value="SCO"/>
    <property type="match status" value="1"/>
</dbReference>
<sequence length="191" mass="21450">MKNLLSIFLLFVMVACNSGPEVIDDMGDASFNLVDQDSNAVVFPDDFEGQYVVMGFIYTNCPDICSLITQNLVKIQESLNNPEDVQFVAATFDPERDMPSVLKKYGEAFGVDENFTFLTGDSTEVFALMDSARVRSQVSMRQDTEDGGEIYFINHSDKIMVLDKQSRLILEYGGSQPMIPSVVKEDLERIR</sequence>
<evidence type="ECO:0000313" key="7">
    <source>
        <dbReference type="EMBL" id="SMO71431.1"/>
    </source>
</evidence>
<evidence type="ECO:0000256" key="3">
    <source>
        <dbReference type="PIRSR" id="PIRSR603782-1"/>
    </source>
</evidence>
<feature type="disulfide bond" description="Redox-active" evidence="4">
    <location>
        <begin position="61"/>
        <end position="65"/>
    </location>
</feature>
<dbReference type="GO" id="GO:0046872">
    <property type="term" value="F:metal ion binding"/>
    <property type="evidence" value="ECO:0007669"/>
    <property type="project" value="UniProtKB-KW"/>
</dbReference>
<dbReference type="InterPro" id="IPR003782">
    <property type="entry name" value="SCO1/SenC"/>
</dbReference>
<feature type="binding site" evidence="3">
    <location>
        <position position="61"/>
    </location>
    <ligand>
        <name>Cu cation</name>
        <dbReference type="ChEBI" id="CHEBI:23378"/>
    </ligand>
</feature>